<proteinExistence type="predicted"/>
<dbReference type="SUPFAM" id="SSF52833">
    <property type="entry name" value="Thioredoxin-like"/>
    <property type="match status" value="1"/>
</dbReference>
<dbReference type="Gene3D" id="3.40.30.10">
    <property type="entry name" value="Glutaredoxin"/>
    <property type="match status" value="1"/>
</dbReference>
<evidence type="ECO:0000313" key="2">
    <source>
        <dbReference type="EMBL" id="URE17034.1"/>
    </source>
</evidence>
<dbReference type="PROSITE" id="PS50404">
    <property type="entry name" value="GST_NTER"/>
    <property type="match status" value="1"/>
</dbReference>
<dbReference type="PANTHER" id="PTHR44548">
    <property type="entry name" value="GST N-TERMINAL DOMAIN-CONTAINING PROTEIN"/>
    <property type="match status" value="1"/>
</dbReference>
<evidence type="ECO:0000313" key="3">
    <source>
        <dbReference type="Proteomes" id="UP001055439"/>
    </source>
</evidence>
<keyword evidence="3" id="KW-1185">Reference proteome</keyword>
<organism evidence="2 3">
    <name type="scientific">Musa troglodytarum</name>
    <name type="common">fe'i banana</name>
    <dbReference type="NCBI Taxonomy" id="320322"/>
    <lineage>
        <taxon>Eukaryota</taxon>
        <taxon>Viridiplantae</taxon>
        <taxon>Streptophyta</taxon>
        <taxon>Embryophyta</taxon>
        <taxon>Tracheophyta</taxon>
        <taxon>Spermatophyta</taxon>
        <taxon>Magnoliopsida</taxon>
        <taxon>Liliopsida</taxon>
        <taxon>Zingiberales</taxon>
        <taxon>Musaceae</taxon>
        <taxon>Musa</taxon>
    </lineage>
</organism>
<name>A0A9E7GS02_9LILI</name>
<feature type="domain" description="GST N-terminal" evidence="1">
    <location>
        <begin position="52"/>
        <end position="132"/>
    </location>
</feature>
<accession>A0A9E7GS02</accession>
<dbReference type="PANTHER" id="PTHR44548:SF3">
    <property type="entry name" value="GST N-TERMINAL DOMAIN-CONTAINING PROTEIN"/>
    <property type="match status" value="1"/>
</dbReference>
<dbReference type="Proteomes" id="UP001055439">
    <property type="component" value="Chromosome 7"/>
</dbReference>
<gene>
    <name evidence="2" type="ORF">MUK42_35503</name>
</gene>
<dbReference type="EMBL" id="CP097509">
    <property type="protein sequence ID" value="URE17034.1"/>
    <property type="molecule type" value="Genomic_DNA"/>
</dbReference>
<dbReference type="Pfam" id="PF02798">
    <property type="entry name" value="GST_N"/>
    <property type="match status" value="1"/>
</dbReference>
<protein>
    <recommendedName>
        <fullName evidence="1">GST N-terminal domain-containing protein</fullName>
    </recommendedName>
</protein>
<dbReference type="AlphaFoldDB" id="A0A9E7GS02"/>
<sequence>MISTLFSPSCTRSLEDESTVTWQYASKPIYKFYQLRKRGSERGLRWRPWLKRERSCSGCGRGPFSRRVNWLSSSRGVEHEYVNEDLPCNKSKELLRYNPVTEKMHVLVHRSKAMAESQVIIEYVDETRKDGYPIMPKDASCAGKSQVLGRVLRRQGK</sequence>
<dbReference type="InterPro" id="IPR036249">
    <property type="entry name" value="Thioredoxin-like_sf"/>
</dbReference>
<dbReference type="InterPro" id="IPR004045">
    <property type="entry name" value="Glutathione_S-Trfase_N"/>
</dbReference>
<evidence type="ECO:0000259" key="1">
    <source>
        <dbReference type="PROSITE" id="PS50404"/>
    </source>
</evidence>
<reference evidence="2" key="1">
    <citation type="submission" date="2022-05" db="EMBL/GenBank/DDBJ databases">
        <title>The Musa troglodytarum L. genome provides insights into the mechanism of non-climacteric behaviour and enrichment of carotenoids.</title>
        <authorList>
            <person name="Wang J."/>
        </authorList>
    </citation>
    <scope>NUCLEOTIDE SEQUENCE</scope>
    <source>
        <tissue evidence="2">Leaf</tissue>
    </source>
</reference>